<evidence type="ECO:0000313" key="7">
    <source>
        <dbReference type="Proteomes" id="UP000695022"/>
    </source>
</evidence>
<reference evidence="8" key="1">
    <citation type="submission" date="2025-08" db="UniProtKB">
        <authorList>
            <consortium name="RefSeq"/>
        </authorList>
    </citation>
    <scope>IDENTIFICATION</scope>
</reference>
<evidence type="ECO:0000256" key="4">
    <source>
        <dbReference type="RuleBase" id="RU362109"/>
    </source>
</evidence>
<keyword evidence="4" id="KW-0547">Nucleotide-binding</keyword>
<evidence type="ECO:0000256" key="5">
    <source>
        <dbReference type="SAM" id="MobiDB-lite"/>
    </source>
</evidence>
<dbReference type="InterPro" id="IPR000608">
    <property type="entry name" value="UBC"/>
</dbReference>
<dbReference type="GeneID" id="106820579"/>
<dbReference type="PROSITE" id="PS50127">
    <property type="entry name" value="UBC_2"/>
    <property type="match status" value="1"/>
</dbReference>
<dbReference type="Proteomes" id="UP000695022">
    <property type="component" value="Unplaced"/>
</dbReference>
<keyword evidence="2 4" id="KW-0833">Ubl conjugation pathway</keyword>
<organism evidence="7 8">
    <name type="scientific">Priapulus caudatus</name>
    <name type="common">Priapulid worm</name>
    <dbReference type="NCBI Taxonomy" id="37621"/>
    <lineage>
        <taxon>Eukaryota</taxon>
        <taxon>Metazoa</taxon>
        <taxon>Ecdysozoa</taxon>
        <taxon>Scalidophora</taxon>
        <taxon>Priapulida</taxon>
        <taxon>Priapulimorpha</taxon>
        <taxon>Priapulimorphida</taxon>
        <taxon>Priapulidae</taxon>
        <taxon>Priapulus</taxon>
    </lineage>
</organism>
<proteinExistence type="inferred from homology"/>
<keyword evidence="1" id="KW-0808">Transferase</keyword>
<accession>A0ABM1F805</accession>
<dbReference type="PANTHER" id="PTHR24067">
    <property type="entry name" value="UBIQUITIN-CONJUGATING ENZYME E2"/>
    <property type="match status" value="1"/>
</dbReference>
<feature type="active site" description="Glycyl thioester intermediate" evidence="3">
    <location>
        <position position="118"/>
    </location>
</feature>
<dbReference type="Pfam" id="PF00179">
    <property type="entry name" value="UQ_con"/>
    <property type="match status" value="1"/>
</dbReference>
<dbReference type="InterPro" id="IPR016135">
    <property type="entry name" value="UBQ-conjugating_enzyme/RWD"/>
</dbReference>
<protein>
    <submittedName>
        <fullName evidence="8">Ubiquitin-conjugating enzyme E2 1-like</fullName>
    </submittedName>
</protein>
<dbReference type="RefSeq" id="XP_014680576.1">
    <property type="nucleotide sequence ID" value="XM_014825090.1"/>
</dbReference>
<evidence type="ECO:0000256" key="1">
    <source>
        <dbReference type="ARBA" id="ARBA00022679"/>
    </source>
</evidence>
<sequence length="253" mass="28439">MSSGGLGPMPMGVTMHQHREGNTRTTTKMLSRTQVLIKKEYVEVQQLKISGIGAFEYAKDNIFEWTGTITGLKDTPWEGGKFEVKLKFGHDYNNCPPEVKFVTIPFHPNVDAKTGQPCLRCLEKEHWSHNCTALYILIHLQELLSHPDPEEAVNLQAANLLLSSPRAYRQAVLDCVLETIRFQAGVSDMQLCKDCSGGSKNRDVIEQSSVPSRPRKLSFEEYQAVWQRVGTASCTDRTDKKNQANPTETSLQK</sequence>
<name>A0ABM1F805_PRICU</name>
<keyword evidence="4" id="KW-0067">ATP-binding</keyword>
<feature type="region of interest" description="Disordered" evidence="5">
    <location>
        <begin position="1"/>
        <end position="26"/>
    </location>
</feature>
<evidence type="ECO:0000259" key="6">
    <source>
        <dbReference type="PROSITE" id="PS50127"/>
    </source>
</evidence>
<dbReference type="SMART" id="SM00212">
    <property type="entry name" value="UBCc"/>
    <property type="match status" value="1"/>
</dbReference>
<evidence type="ECO:0000256" key="2">
    <source>
        <dbReference type="ARBA" id="ARBA00022786"/>
    </source>
</evidence>
<dbReference type="InterPro" id="IPR050113">
    <property type="entry name" value="Ub_conjugating_enzyme"/>
</dbReference>
<comment type="similarity">
    <text evidence="4">Belongs to the ubiquitin-conjugating enzyme family.</text>
</comment>
<gene>
    <name evidence="8" type="primary">LOC106820579</name>
</gene>
<evidence type="ECO:0000256" key="3">
    <source>
        <dbReference type="PROSITE-ProRule" id="PRU10133"/>
    </source>
</evidence>
<dbReference type="InterPro" id="IPR023313">
    <property type="entry name" value="UBQ-conjugating_AS"/>
</dbReference>
<keyword evidence="7" id="KW-1185">Reference proteome</keyword>
<evidence type="ECO:0000313" key="8">
    <source>
        <dbReference type="RefSeq" id="XP_014680576.1"/>
    </source>
</evidence>
<dbReference type="Gene3D" id="3.10.110.10">
    <property type="entry name" value="Ubiquitin Conjugating Enzyme"/>
    <property type="match status" value="1"/>
</dbReference>
<feature type="domain" description="UBC core" evidence="6">
    <location>
        <begin position="32"/>
        <end position="181"/>
    </location>
</feature>
<dbReference type="PROSITE" id="PS00183">
    <property type="entry name" value="UBC_1"/>
    <property type="match status" value="1"/>
</dbReference>
<dbReference type="SUPFAM" id="SSF54495">
    <property type="entry name" value="UBC-like"/>
    <property type="match status" value="1"/>
</dbReference>